<evidence type="ECO:0000313" key="6">
    <source>
        <dbReference type="Proteomes" id="UP001324115"/>
    </source>
</evidence>
<dbReference type="Pfam" id="PF13041">
    <property type="entry name" value="PPR_2"/>
    <property type="match status" value="3"/>
</dbReference>
<dbReference type="InterPro" id="IPR032867">
    <property type="entry name" value="DYW_dom"/>
</dbReference>
<dbReference type="FunFam" id="1.25.40.10:FF:000470">
    <property type="entry name" value="Pentatricopeptide repeat-containing protein At5g66520"/>
    <property type="match status" value="1"/>
</dbReference>
<dbReference type="InterPro" id="IPR002885">
    <property type="entry name" value="PPR_rpt"/>
</dbReference>
<keyword evidence="2" id="KW-0677">Repeat</keyword>
<dbReference type="EMBL" id="JAXUIC010000003">
    <property type="protein sequence ID" value="KAK4595520.1"/>
    <property type="molecule type" value="Genomic_DNA"/>
</dbReference>
<dbReference type="Gene3D" id="1.25.40.10">
    <property type="entry name" value="Tetratricopeptide repeat domain"/>
    <property type="match status" value="6"/>
</dbReference>
<dbReference type="AlphaFoldDB" id="A0AAN7FSV9"/>
<dbReference type="Proteomes" id="UP001324115">
    <property type="component" value="Unassembled WGS sequence"/>
</dbReference>
<dbReference type="InterPro" id="IPR046960">
    <property type="entry name" value="PPR_At4g14850-like_plant"/>
</dbReference>
<dbReference type="GO" id="GO:0009451">
    <property type="term" value="P:RNA modification"/>
    <property type="evidence" value="ECO:0007669"/>
    <property type="project" value="InterPro"/>
</dbReference>
<comment type="caution">
    <text evidence="5">The sequence shown here is derived from an EMBL/GenBank/DDBJ whole genome shotgun (WGS) entry which is preliminary data.</text>
</comment>
<dbReference type="NCBIfam" id="TIGR00756">
    <property type="entry name" value="PPR"/>
    <property type="match status" value="8"/>
</dbReference>
<keyword evidence="6" id="KW-1185">Reference proteome</keyword>
<name>A0AAN7FSV9_QUERU</name>
<dbReference type="PANTHER" id="PTHR47926">
    <property type="entry name" value="PENTATRICOPEPTIDE REPEAT-CONTAINING PROTEIN"/>
    <property type="match status" value="1"/>
</dbReference>
<evidence type="ECO:0000256" key="3">
    <source>
        <dbReference type="PROSITE-ProRule" id="PRU00708"/>
    </source>
</evidence>
<dbReference type="FunFam" id="1.25.40.10:FF:000641">
    <property type="entry name" value="Pentatricopeptide repeat-containing protein mitochondrial"/>
    <property type="match status" value="1"/>
</dbReference>
<dbReference type="Pfam" id="PF14432">
    <property type="entry name" value="DYW_deaminase"/>
    <property type="match status" value="1"/>
</dbReference>
<dbReference type="FunFam" id="1.25.40.10:FF:003724">
    <property type="entry name" value="Uncharacterized protein"/>
    <property type="match status" value="1"/>
</dbReference>
<sequence length="798" mass="89820">MNFIKVNPFSSTIKKLTLYEKLTLKPTMNLSILETHLPKCQNLKLFNQILSQMILTGFIRDTFAASRILKYSTDSPFIHIHQSFQIFNHIENPNGFIWNIMMRAYVQRNYPEKAIFLYKLMVHNNVGGSDNYTHPILIQACAIRLSDFEGKQMHNHVLKLGFDSDVYVQNTLINMYAVCGSMGDARQLFDGSPVLDSVSWNSILAGYVQIGDVENAKCIYELMPERNTIASNSMIVLLGRTGHVVEACQLFNEMPEKDMVSWSALISCYEQNEMYEKALVMFMQMKTNGIMVDEVVVVSVLSACAHLLAVNTGKMIHGLVVKIGIESYVNLQNAFIHLYSTCGDIMAAEKLFNAGCQLDQISWNSMISGYLKCGSVEIAKKLFNTMPSKDIVSWSAMISGYAQHDHFSETLALFQEMQLEGIRPDETTLVSVISACTHLTALDLGKWIHAYIKKNGLKVNVILGTTLIDMYMKCGCVENALEVFHGMEERGVSTWNALILGLAINGLVDKSLDMFFDMKKCGVVPNEITFMGVLGACRHMGLVDEGRHHFNSMIQEHQIEPNVKHYGCMVDLLGRAGMLKEAEEILESMPMAPDVATWGALLGACKKHGENEMGERVGRKLIELQPDHDGFHVLLSNIYASNGHWDDVLQVRGTMIQHRVVKTPGCSIIEANGVVHEFLAGDKTHPLINEIEDKLDEMNKKLKMEGYVPDTNEVALDIDQEEKETSLFRHSEKLAIAFGLISIIPPTPIRIMKNLRICNDCHSAAKFISRAFGCEIVVRDRHRFHHFKQGSCSCMDYW</sequence>
<comment type="similarity">
    <text evidence="1">Belongs to the PPR family. PCMP-H subfamily.</text>
</comment>
<feature type="repeat" description="PPR" evidence="3">
    <location>
        <begin position="359"/>
        <end position="389"/>
    </location>
</feature>
<evidence type="ECO:0000313" key="5">
    <source>
        <dbReference type="EMBL" id="KAK4595520.1"/>
    </source>
</evidence>
<dbReference type="PROSITE" id="PS51375">
    <property type="entry name" value="PPR"/>
    <property type="match status" value="6"/>
</dbReference>
<organism evidence="5 6">
    <name type="scientific">Quercus rubra</name>
    <name type="common">Northern red oak</name>
    <name type="synonym">Quercus borealis</name>
    <dbReference type="NCBI Taxonomy" id="3512"/>
    <lineage>
        <taxon>Eukaryota</taxon>
        <taxon>Viridiplantae</taxon>
        <taxon>Streptophyta</taxon>
        <taxon>Embryophyta</taxon>
        <taxon>Tracheophyta</taxon>
        <taxon>Spermatophyta</taxon>
        <taxon>Magnoliopsida</taxon>
        <taxon>eudicotyledons</taxon>
        <taxon>Gunneridae</taxon>
        <taxon>Pentapetalae</taxon>
        <taxon>rosids</taxon>
        <taxon>fabids</taxon>
        <taxon>Fagales</taxon>
        <taxon>Fagaceae</taxon>
        <taxon>Quercus</taxon>
    </lineage>
</organism>
<feature type="repeat" description="PPR" evidence="3">
    <location>
        <begin position="390"/>
        <end position="424"/>
    </location>
</feature>
<feature type="domain" description="DYW" evidence="4">
    <location>
        <begin position="706"/>
        <end position="798"/>
    </location>
</feature>
<evidence type="ECO:0000256" key="2">
    <source>
        <dbReference type="ARBA" id="ARBA00022737"/>
    </source>
</evidence>
<dbReference type="InterPro" id="IPR046848">
    <property type="entry name" value="E_motif"/>
</dbReference>
<feature type="repeat" description="PPR" evidence="3">
    <location>
        <begin position="196"/>
        <end position="230"/>
    </location>
</feature>
<dbReference type="InterPro" id="IPR046849">
    <property type="entry name" value="E2_motif"/>
</dbReference>
<proteinExistence type="inferred from homology"/>
<reference evidence="5 6" key="1">
    <citation type="journal article" date="2023" name="G3 (Bethesda)">
        <title>A haplotype-resolved chromosome-scale genome for Quercus rubra L. provides insights into the genetics of adaptive traits for red oak species.</title>
        <authorList>
            <person name="Kapoor B."/>
            <person name="Jenkins J."/>
            <person name="Schmutz J."/>
            <person name="Zhebentyayeva T."/>
            <person name="Kuelheim C."/>
            <person name="Coggeshall M."/>
            <person name="Heim C."/>
            <person name="Lasky J.R."/>
            <person name="Leites L."/>
            <person name="Islam-Faridi N."/>
            <person name="Romero-Severson J."/>
            <person name="DeLeo V.L."/>
            <person name="Lucas S.M."/>
            <person name="Lazic D."/>
            <person name="Gailing O."/>
            <person name="Carlson J."/>
            <person name="Staton M."/>
        </authorList>
    </citation>
    <scope>NUCLEOTIDE SEQUENCE [LARGE SCALE GENOMIC DNA]</scope>
    <source>
        <strain evidence="5">Pseudo-F2</strain>
    </source>
</reference>
<dbReference type="GO" id="GO:0003723">
    <property type="term" value="F:RNA binding"/>
    <property type="evidence" value="ECO:0007669"/>
    <property type="project" value="InterPro"/>
</dbReference>
<dbReference type="Pfam" id="PF20431">
    <property type="entry name" value="E_motif"/>
    <property type="match status" value="1"/>
</dbReference>
<dbReference type="Pfam" id="PF20430">
    <property type="entry name" value="Eplus_motif"/>
    <property type="match status" value="1"/>
</dbReference>
<evidence type="ECO:0000256" key="1">
    <source>
        <dbReference type="ARBA" id="ARBA00006643"/>
    </source>
</evidence>
<dbReference type="FunFam" id="1.25.40.10:FF:000031">
    <property type="entry name" value="Pentatricopeptide repeat-containing protein mitochondrial"/>
    <property type="match status" value="1"/>
</dbReference>
<dbReference type="GO" id="GO:0008270">
    <property type="term" value="F:zinc ion binding"/>
    <property type="evidence" value="ECO:0007669"/>
    <property type="project" value="InterPro"/>
</dbReference>
<accession>A0AAN7FSV9</accession>
<dbReference type="InterPro" id="IPR011990">
    <property type="entry name" value="TPR-like_helical_dom_sf"/>
</dbReference>
<feature type="repeat" description="PPR" evidence="3">
    <location>
        <begin position="258"/>
        <end position="292"/>
    </location>
</feature>
<protein>
    <recommendedName>
        <fullName evidence="4">DYW domain-containing protein</fullName>
    </recommendedName>
</protein>
<dbReference type="Pfam" id="PF12854">
    <property type="entry name" value="PPR_1"/>
    <property type="match status" value="1"/>
</dbReference>
<feature type="repeat" description="PPR" evidence="3">
    <location>
        <begin position="491"/>
        <end position="525"/>
    </location>
</feature>
<gene>
    <name evidence="5" type="ORF">RGQ29_013835</name>
</gene>
<dbReference type="Pfam" id="PF01535">
    <property type="entry name" value="PPR"/>
    <property type="match status" value="5"/>
</dbReference>
<evidence type="ECO:0000259" key="4">
    <source>
        <dbReference type="Pfam" id="PF14432"/>
    </source>
</evidence>
<dbReference type="PANTHER" id="PTHR47926:SF436">
    <property type="entry name" value="PENTATRICOPEPTIDE REPEAT-CONTAINING PROTEIN ELI1, CHLOROPLASTIC-LIKE ISOFORM X2"/>
    <property type="match status" value="1"/>
</dbReference>
<feature type="repeat" description="PPR" evidence="3">
    <location>
        <begin position="94"/>
        <end position="128"/>
    </location>
</feature>